<reference evidence="6 7" key="1">
    <citation type="submission" date="2023-09" db="EMBL/GenBank/DDBJ databases">
        <title>Nesidiocoris tenuis whole genome shotgun sequence.</title>
        <authorList>
            <person name="Shibata T."/>
            <person name="Shimoda M."/>
            <person name="Kobayashi T."/>
            <person name="Uehara T."/>
        </authorList>
    </citation>
    <scope>NUCLEOTIDE SEQUENCE [LARGE SCALE GENOMIC DNA]</scope>
    <source>
        <strain evidence="6 7">Japan</strain>
    </source>
</reference>
<comment type="similarity">
    <text evidence="3">Belongs to the transferrin family.</text>
</comment>
<dbReference type="CDD" id="cd13529">
    <property type="entry name" value="PBP2_transferrin"/>
    <property type="match status" value="2"/>
</dbReference>
<dbReference type="PRINTS" id="PR00422">
    <property type="entry name" value="TRANSFERRIN"/>
</dbReference>
<keyword evidence="2" id="KW-1015">Disulfide bond</keyword>
<evidence type="ECO:0000256" key="2">
    <source>
        <dbReference type="ARBA" id="ARBA00023157"/>
    </source>
</evidence>
<evidence type="ECO:0000256" key="3">
    <source>
        <dbReference type="PIRNR" id="PIRNR002549"/>
    </source>
</evidence>
<keyword evidence="7" id="KW-1185">Reference proteome</keyword>
<dbReference type="InterPro" id="IPR016357">
    <property type="entry name" value="Transferrin"/>
</dbReference>
<evidence type="ECO:0000313" key="6">
    <source>
        <dbReference type="EMBL" id="BET01459.1"/>
    </source>
</evidence>
<gene>
    <name evidence="6" type="ORF">NTJ_14280</name>
</gene>
<dbReference type="Gene3D" id="3.40.190.10">
    <property type="entry name" value="Periplasmic binding protein-like II"/>
    <property type="match status" value="4"/>
</dbReference>
<dbReference type="Proteomes" id="UP001307889">
    <property type="component" value="Chromosome 13"/>
</dbReference>
<evidence type="ECO:0000256" key="1">
    <source>
        <dbReference type="ARBA" id="ARBA00022737"/>
    </source>
</evidence>
<dbReference type="SUPFAM" id="SSF53850">
    <property type="entry name" value="Periplasmic binding protein-like II"/>
    <property type="match status" value="2"/>
</dbReference>
<keyword evidence="1" id="KW-0677">Repeat</keyword>
<protein>
    <recommendedName>
        <fullName evidence="3">Transferrin</fullName>
    </recommendedName>
</protein>
<feature type="chain" id="PRO_5045509079" description="Transferrin" evidence="4">
    <location>
        <begin position="18"/>
        <end position="656"/>
    </location>
</feature>
<dbReference type="InterPro" id="IPR018195">
    <property type="entry name" value="Transferrin_Fe_BS"/>
</dbReference>
<dbReference type="SMART" id="SM00094">
    <property type="entry name" value="TR_FER"/>
    <property type="match status" value="2"/>
</dbReference>
<evidence type="ECO:0000256" key="4">
    <source>
        <dbReference type="SAM" id="SignalP"/>
    </source>
</evidence>
<accession>A0ABN7BAQ3</accession>
<keyword evidence="3" id="KW-0479">Metal-binding</keyword>
<dbReference type="Pfam" id="PF00405">
    <property type="entry name" value="Transferrin"/>
    <property type="match status" value="3"/>
</dbReference>
<keyword evidence="4" id="KW-0732">Signal</keyword>
<dbReference type="PROSITE" id="PS51408">
    <property type="entry name" value="TRANSFERRIN_LIKE_4"/>
    <property type="match status" value="2"/>
</dbReference>
<keyword evidence="3" id="KW-0410">Iron transport</keyword>
<dbReference type="PIRSF" id="PIRSF002549">
    <property type="entry name" value="Transferrin"/>
    <property type="match status" value="1"/>
</dbReference>
<dbReference type="EMBL" id="AP028921">
    <property type="protein sequence ID" value="BET01459.1"/>
    <property type="molecule type" value="Genomic_DNA"/>
</dbReference>
<dbReference type="PROSITE" id="PS00206">
    <property type="entry name" value="TRANSFERRIN_LIKE_2"/>
    <property type="match status" value="1"/>
</dbReference>
<organism evidence="6 7">
    <name type="scientific">Nesidiocoris tenuis</name>
    <dbReference type="NCBI Taxonomy" id="355587"/>
    <lineage>
        <taxon>Eukaryota</taxon>
        <taxon>Metazoa</taxon>
        <taxon>Ecdysozoa</taxon>
        <taxon>Arthropoda</taxon>
        <taxon>Hexapoda</taxon>
        <taxon>Insecta</taxon>
        <taxon>Pterygota</taxon>
        <taxon>Neoptera</taxon>
        <taxon>Paraneoptera</taxon>
        <taxon>Hemiptera</taxon>
        <taxon>Heteroptera</taxon>
        <taxon>Panheteroptera</taxon>
        <taxon>Cimicomorpha</taxon>
        <taxon>Miridae</taxon>
        <taxon>Dicyphina</taxon>
        <taxon>Nesidiocoris</taxon>
    </lineage>
</organism>
<keyword evidence="3" id="KW-0813">Transport</keyword>
<proteinExistence type="inferred from homology"/>
<sequence length="656" mass="72723">MGSSTYILLFWISAAFASSTPSTKYRICVPDLALESCHKMVEQGKSVGVEMVCVAARDRIDCINKIKEHQADFEPADPEDMYIAGKLSDVDFSIFKEIRTKEEPTAPYRYDAVVVIPNDINVKKVQDLKGLRSCHTGIGRNVGYKIPLTKLSNMGVLGPLGDTTLSPRENELKSLSQFFSKSCIVGQWSPDQKINQRLKATYSNLCALCEHPDKCDYPDANSGYEGALRCLTKGGGQVAFTKVIFVKKYFGMAHGNQPAKPNENGAGKYSYFCPDGTRKPITGPPCTWASRPWQGYMADSKLNPQFKELRDQISKLNNLGASKHADWISKVLMLNNATIAVDNAQPETPLKYLEKAKYLDVVEKDVLKPRRVVRLCVVGQTEMSKCETLEKAAYSRDIRPSLTCIKKTTAKECLKAVNEKHADAVIVDPQIAIRGEKDFNLVPIVNEQYNKENKQELVAVVRKGSAVKNFQDLKGKKACTVANDHSGFSGVMKYLLSSKFIQKNSCPYEVSMKEFFSGIQQSDDPTECLIFGQGDVAFVPYSSLHEVKDDVEVLCPKEKKSLDNAVSCGVVTLPPRMVLASKNLTPVQMDEVKHTILSAGQYFAEHPEVFRLFGDYDSKANVIFSNHANGLAPIDGPITAYDEYKKLVKDLASCSA</sequence>
<feature type="domain" description="Transferrin-like" evidence="5">
    <location>
        <begin position="373"/>
        <end position="646"/>
    </location>
</feature>
<dbReference type="InterPro" id="IPR001156">
    <property type="entry name" value="Transferrin-like_dom"/>
</dbReference>
<name>A0ABN7BAQ3_9HEMI</name>
<dbReference type="PANTHER" id="PTHR11485:SF57">
    <property type="entry name" value="TRANSFERRIN"/>
    <property type="match status" value="1"/>
</dbReference>
<dbReference type="PANTHER" id="PTHR11485">
    <property type="entry name" value="TRANSFERRIN"/>
    <property type="match status" value="1"/>
</dbReference>
<feature type="signal peptide" evidence="4">
    <location>
        <begin position="1"/>
        <end position="17"/>
    </location>
</feature>
<evidence type="ECO:0000259" key="5">
    <source>
        <dbReference type="PROSITE" id="PS51408"/>
    </source>
</evidence>
<keyword evidence="3" id="KW-0406">Ion transport</keyword>
<feature type="domain" description="Transferrin-like" evidence="5">
    <location>
        <begin position="25"/>
        <end position="366"/>
    </location>
</feature>
<evidence type="ECO:0000313" key="7">
    <source>
        <dbReference type="Proteomes" id="UP001307889"/>
    </source>
</evidence>
<keyword evidence="3" id="KW-0408">Iron</keyword>
<comment type="function">
    <text evidence="3">Transferrins are iron binding transport proteins which bind Fe(3+) ion in association with the binding of an anion, usually bicarbonate.</text>
</comment>